<protein>
    <submittedName>
        <fullName evidence="1">Uncharacterized protein</fullName>
    </submittedName>
</protein>
<sequence>MAHSPPTVPPFLLGRGNRLNLVERACNRNWHRTALDGVSLAQMAPPTAPPILLARYTPLGRGYRLNLVERACNRNCHGAAPDG</sequence>
<reference evidence="1 2" key="1">
    <citation type="submission" date="2021-06" db="EMBL/GenBank/DDBJ databases">
        <title>Caerostris extrusa draft genome.</title>
        <authorList>
            <person name="Kono N."/>
            <person name="Arakawa K."/>
        </authorList>
    </citation>
    <scope>NUCLEOTIDE SEQUENCE [LARGE SCALE GENOMIC DNA]</scope>
</reference>
<name>A0AAV4Q6K2_CAEEX</name>
<dbReference type="Proteomes" id="UP001054945">
    <property type="component" value="Unassembled WGS sequence"/>
</dbReference>
<dbReference type="AlphaFoldDB" id="A0AAV4Q6K2"/>
<evidence type="ECO:0000313" key="1">
    <source>
        <dbReference type="EMBL" id="GIY05085.1"/>
    </source>
</evidence>
<keyword evidence="2" id="KW-1185">Reference proteome</keyword>
<gene>
    <name evidence="1" type="ORF">CEXT_168241</name>
</gene>
<accession>A0AAV4Q6K2</accession>
<evidence type="ECO:0000313" key="2">
    <source>
        <dbReference type="Proteomes" id="UP001054945"/>
    </source>
</evidence>
<organism evidence="1 2">
    <name type="scientific">Caerostris extrusa</name>
    <name type="common">Bark spider</name>
    <name type="synonym">Caerostris bankana</name>
    <dbReference type="NCBI Taxonomy" id="172846"/>
    <lineage>
        <taxon>Eukaryota</taxon>
        <taxon>Metazoa</taxon>
        <taxon>Ecdysozoa</taxon>
        <taxon>Arthropoda</taxon>
        <taxon>Chelicerata</taxon>
        <taxon>Arachnida</taxon>
        <taxon>Araneae</taxon>
        <taxon>Araneomorphae</taxon>
        <taxon>Entelegynae</taxon>
        <taxon>Araneoidea</taxon>
        <taxon>Araneidae</taxon>
        <taxon>Caerostris</taxon>
    </lineage>
</organism>
<proteinExistence type="predicted"/>
<dbReference type="EMBL" id="BPLR01005800">
    <property type="protein sequence ID" value="GIY05085.1"/>
    <property type="molecule type" value="Genomic_DNA"/>
</dbReference>
<comment type="caution">
    <text evidence="1">The sequence shown here is derived from an EMBL/GenBank/DDBJ whole genome shotgun (WGS) entry which is preliminary data.</text>
</comment>